<dbReference type="EMBL" id="BCWF01000017">
    <property type="protein sequence ID" value="GAT23786.1"/>
    <property type="molecule type" value="Genomic_DNA"/>
</dbReference>
<evidence type="ECO:0000313" key="2">
    <source>
        <dbReference type="Proteomes" id="UP000075230"/>
    </source>
</evidence>
<organism evidence="1 2">
    <name type="scientific">Aspergillus kawachii</name>
    <name type="common">White koji mold</name>
    <name type="synonym">Aspergillus awamori var. kawachi</name>
    <dbReference type="NCBI Taxonomy" id="1069201"/>
    <lineage>
        <taxon>Eukaryota</taxon>
        <taxon>Fungi</taxon>
        <taxon>Dikarya</taxon>
        <taxon>Ascomycota</taxon>
        <taxon>Pezizomycotina</taxon>
        <taxon>Eurotiomycetes</taxon>
        <taxon>Eurotiomycetidae</taxon>
        <taxon>Eurotiales</taxon>
        <taxon>Aspergillaceae</taxon>
        <taxon>Aspergillus</taxon>
        <taxon>Aspergillus subgen. Circumdati</taxon>
    </lineage>
</organism>
<sequence length="77" mass="8593">MTWTSHDILSAGRTINRLAISGAPPQLPQLSSFEVVPPRLTDSQLDDRVLLGREVHDRPMAFRNAWEAPTRPSSGRD</sequence>
<dbReference type="Proteomes" id="UP000075230">
    <property type="component" value="Unassembled WGS sequence"/>
</dbReference>
<gene>
    <name evidence="1" type="ORF">RIB2604_01709250</name>
</gene>
<reference evidence="2" key="2">
    <citation type="submission" date="2016-02" db="EMBL/GenBank/DDBJ databases">
        <title>Genome sequencing of Aspergillus luchuensis NBRC 4314.</title>
        <authorList>
            <person name="Yamada O."/>
        </authorList>
    </citation>
    <scope>NUCLEOTIDE SEQUENCE [LARGE SCALE GENOMIC DNA]</scope>
    <source>
        <strain evidence="2">RIB 2604</strain>
    </source>
</reference>
<evidence type="ECO:0000313" key="1">
    <source>
        <dbReference type="EMBL" id="GAT23786.1"/>
    </source>
</evidence>
<name>A0A146FD24_ASPKA</name>
<reference evidence="1 2" key="1">
    <citation type="journal article" date="2016" name="DNA Res.">
        <title>Genome sequence of Aspergillus luchuensis NBRC 4314.</title>
        <authorList>
            <person name="Yamada O."/>
            <person name="Machida M."/>
            <person name="Hosoyama A."/>
            <person name="Goto M."/>
            <person name="Takahashi T."/>
            <person name="Futagami T."/>
            <person name="Yamagata Y."/>
            <person name="Takeuchi M."/>
            <person name="Kobayashi T."/>
            <person name="Koike H."/>
            <person name="Abe K."/>
            <person name="Asai K."/>
            <person name="Arita M."/>
            <person name="Fujita N."/>
            <person name="Fukuda K."/>
            <person name="Higa K."/>
            <person name="Horikawa H."/>
            <person name="Ishikawa T."/>
            <person name="Jinno K."/>
            <person name="Kato Y."/>
            <person name="Kirimura K."/>
            <person name="Mizutani O."/>
            <person name="Nakasone K."/>
            <person name="Sano M."/>
            <person name="Shiraishi Y."/>
            <person name="Tsukahara M."/>
            <person name="Gomi K."/>
        </authorList>
    </citation>
    <scope>NUCLEOTIDE SEQUENCE [LARGE SCALE GENOMIC DNA]</scope>
    <source>
        <strain evidence="1 2">RIB 2604</strain>
    </source>
</reference>
<protein>
    <submittedName>
        <fullName evidence="1">Uncharacterized protein</fullName>
    </submittedName>
</protein>
<accession>A0A146FD24</accession>
<comment type="caution">
    <text evidence="1">The sequence shown here is derived from an EMBL/GenBank/DDBJ whole genome shotgun (WGS) entry which is preliminary data.</text>
</comment>
<proteinExistence type="predicted"/>
<dbReference type="AlphaFoldDB" id="A0A146FD24"/>